<keyword evidence="1" id="KW-1133">Transmembrane helix</keyword>
<keyword evidence="3" id="KW-1185">Reference proteome</keyword>
<evidence type="ECO:0000313" key="2">
    <source>
        <dbReference type="EMBL" id="MFD1164196.1"/>
    </source>
</evidence>
<dbReference type="Pfam" id="PF13781">
    <property type="entry name" value="DoxX_3"/>
    <property type="match status" value="1"/>
</dbReference>
<feature type="transmembrane region" description="Helical" evidence="1">
    <location>
        <begin position="105"/>
        <end position="122"/>
    </location>
</feature>
<keyword evidence="1" id="KW-0812">Transmembrane</keyword>
<protein>
    <submittedName>
        <fullName evidence="2">DoxX-like family protein</fullName>
    </submittedName>
</protein>
<sequence length="129" mass="15209">MKKAKQLNKFLILVFSLVWLVNGLICKILNLVPRHQEIVAEILGQEYAREITFLIGLGEVGMAIWIFSRRWSHFSAMMQIILVGVMNILEFFLVSHLLLWEKFNILFAFCFIILVYYQTFILEPKLENE</sequence>
<gene>
    <name evidence="2" type="ORF">ACFQ2C_01110</name>
</gene>
<comment type="caution">
    <text evidence="2">The sequence shown here is derived from an EMBL/GenBank/DDBJ whole genome shotgun (WGS) entry which is preliminary data.</text>
</comment>
<feature type="transmembrane region" description="Helical" evidence="1">
    <location>
        <begin position="47"/>
        <end position="68"/>
    </location>
</feature>
<dbReference type="EMBL" id="JBHTKY010000001">
    <property type="protein sequence ID" value="MFD1164196.1"/>
    <property type="molecule type" value="Genomic_DNA"/>
</dbReference>
<dbReference type="RefSeq" id="WP_380894435.1">
    <property type="nucleotide sequence ID" value="NZ_JBHTKY010000001.1"/>
</dbReference>
<proteinExistence type="predicted"/>
<evidence type="ECO:0000313" key="3">
    <source>
        <dbReference type="Proteomes" id="UP001597205"/>
    </source>
</evidence>
<reference evidence="3" key="1">
    <citation type="journal article" date="2019" name="Int. J. Syst. Evol. Microbiol.">
        <title>The Global Catalogue of Microorganisms (GCM) 10K type strain sequencing project: providing services to taxonomists for standard genome sequencing and annotation.</title>
        <authorList>
            <consortium name="The Broad Institute Genomics Platform"/>
            <consortium name="The Broad Institute Genome Sequencing Center for Infectious Disease"/>
            <person name="Wu L."/>
            <person name="Ma J."/>
        </authorList>
    </citation>
    <scope>NUCLEOTIDE SEQUENCE [LARGE SCALE GENOMIC DNA]</scope>
    <source>
        <strain evidence="3">CCUG 52468</strain>
    </source>
</reference>
<feature type="transmembrane region" description="Helical" evidence="1">
    <location>
        <begin position="80"/>
        <end position="99"/>
    </location>
</feature>
<keyword evidence="1" id="KW-0472">Membrane</keyword>
<dbReference type="Proteomes" id="UP001597205">
    <property type="component" value="Unassembled WGS sequence"/>
</dbReference>
<name>A0ABW3RGM0_9SPHI</name>
<organism evidence="2 3">
    <name type="scientific">Sphingobacterium daejeonense</name>
    <dbReference type="NCBI Taxonomy" id="371142"/>
    <lineage>
        <taxon>Bacteria</taxon>
        <taxon>Pseudomonadati</taxon>
        <taxon>Bacteroidota</taxon>
        <taxon>Sphingobacteriia</taxon>
        <taxon>Sphingobacteriales</taxon>
        <taxon>Sphingobacteriaceae</taxon>
        <taxon>Sphingobacterium</taxon>
    </lineage>
</organism>
<accession>A0ABW3RGM0</accession>
<dbReference type="InterPro" id="IPR025695">
    <property type="entry name" value="DoxX-like"/>
</dbReference>
<evidence type="ECO:0000256" key="1">
    <source>
        <dbReference type="SAM" id="Phobius"/>
    </source>
</evidence>